<dbReference type="VEuPathDB" id="VectorBase:RSAN_030022"/>
<organism evidence="2 3">
    <name type="scientific">Rhipicephalus sanguineus</name>
    <name type="common">Brown dog tick</name>
    <name type="synonym">Ixodes sanguineus</name>
    <dbReference type="NCBI Taxonomy" id="34632"/>
    <lineage>
        <taxon>Eukaryota</taxon>
        <taxon>Metazoa</taxon>
        <taxon>Ecdysozoa</taxon>
        <taxon>Arthropoda</taxon>
        <taxon>Chelicerata</taxon>
        <taxon>Arachnida</taxon>
        <taxon>Acari</taxon>
        <taxon>Parasitiformes</taxon>
        <taxon>Ixodida</taxon>
        <taxon>Ixodoidea</taxon>
        <taxon>Ixodidae</taxon>
        <taxon>Rhipicephalinae</taxon>
        <taxon>Rhipicephalus</taxon>
        <taxon>Rhipicephalus</taxon>
    </lineage>
</organism>
<feature type="region of interest" description="Disordered" evidence="1">
    <location>
        <begin position="223"/>
        <end position="258"/>
    </location>
</feature>
<accession>A0A9D4SRI1</accession>
<dbReference type="EMBL" id="JABSTV010001253">
    <property type="protein sequence ID" value="KAH7943117.1"/>
    <property type="molecule type" value="Genomic_DNA"/>
</dbReference>
<proteinExistence type="predicted"/>
<keyword evidence="3" id="KW-1185">Reference proteome</keyword>
<feature type="compositionally biased region" description="Basic and acidic residues" evidence="1">
    <location>
        <begin position="223"/>
        <end position="240"/>
    </location>
</feature>
<dbReference type="Proteomes" id="UP000821837">
    <property type="component" value="Unassembled WGS sequence"/>
</dbReference>
<comment type="caution">
    <text evidence="2">The sequence shown here is derived from an EMBL/GenBank/DDBJ whole genome shotgun (WGS) entry which is preliminary data.</text>
</comment>
<evidence type="ECO:0000256" key="1">
    <source>
        <dbReference type="SAM" id="MobiDB-lite"/>
    </source>
</evidence>
<reference evidence="2" key="2">
    <citation type="submission" date="2021-09" db="EMBL/GenBank/DDBJ databases">
        <authorList>
            <person name="Jia N."/>
            <person name="Wang J."/>
            <person name="Shi W."/>
            <person name="Du L."/>
            <person name="Sun Y."/>
            <person name="Zhan W."/>
            <person name="Jiang J."/>
            <person name="Wang Q."/>
            <person name="Zhang B."/>
            <person name="Ji P."/>
            <person name="Sakyi L.B."/>
            <person name="Cui X."/>
            <person name="Yuan T."/>
            <person name="Jiang B."/>
            <person name="Yang W."/>
            <person name="Lam T.T.-Y."/>
            <person name="Chang Q."/>
            <person name="Ding S."/>
            <person name="Wang X."/>
            <person name="Zhu J."/>
            <person name="Ruan X."/>
            <person name="Zhao L."/>
            <person name="Wei J."/>
            <person name="Que T."/>
            <person name="Du C."/>
            <person name="Cheng J."/>
            <person name="Dai P."/>
            <person name="Han X."/>
            <person name="Huang E."/>
            <person name="Gao Y."/>
            <person name="Liu J."/>
            <person name="Shao H."/>
            <person name="Ye R."/>
            <person name="Li L."/>
            <person name="Wei W."/>
            <person name="Wang X."/>
            <person name="Wang C."/>
            <person name="Huo Q."/>
            <person name="Li W."/>
            <person name="Guo W."/>
            <person name="Chen H."/>
            <person name="Chen S."/>
            <person name="Zhou L."/>
            <person name="Zhou L."/>
            <person name="Ni X."/>
            <person name="Tian J."/>
            <person name="Zhou Y."/>
            <person name="Sheng Y."/>
            <person name="Liu T."/>
            <person name="Pan Y."/>
            <person name="Xia L."/>
            <person name="Li J."/>
            <person name="Zhao F."/>
            <person name="Cao W."/>
        </authorList>
    </citation>
    <scope>NUCLEOTIDE SEQUENCE</scope>
    <source>
        <strain evidence="2">Rsan-2018</strain>
        <tissue evidence="2">Larvae</tissue>
    </source>
</reference>
<protein>
    <submittedName>
        <fullName evidence="2">Uncharacterized protein</fullName>
    </submittedName>
</protein>
<evidence type="ECO:0000313" key="2">
    <source>
        <dbReference type="EMBL" id="KAH7943117.1"/>
    </source>
</evidence>
<reference evidence="2" key="1">
    <citation type="journal article" date="2020" name="Cell">
        <title>Large-Scale Comparative Analyses of Tick Genomes Elucidate Their Genetic Diversity and Vector Capacities.</title>
        <authorList>
            <consortium name="Tick Genome and Microbiome Consortium (TIGMIC)"/>
            <person name="Jia N."/>
            <person name="Wang J."/>
            <person name="Shi W."/>
            <person name="Du L."/>
            <person name="Sun Y."/>
            <person name="Zhan W."/>
            <person name="Jiang J.F."/>
            <person name="Wang Q."/>
            <person name="Zhang B."/>
            <person name="Ji P."/>
            <person name="Bell-Sakyi L."/>
            <person name="Cui X.M."/>
            <person name="Yuan T.T."/>
            <person name="Jiang B.G."/>
            <person name="Yang W.F."/>
            <person name="Lam T.T."/>
            <person name="Chang Q.C."/>
            <person name="Ding S.J."/>
            <person name="Wang X.J."/>
            <person name="Zhu J.G."/>
            <person name="Ruan X.D."/>
            <person name="Zhao L."/>
            <person name="Wei J.T."/>
            <person name="Ye R.Z."/>
            <person name="Que T.C."/>
            <person name="Du C.H."/>
            <person name="Zhou Y.H."/>
            <person name="Cheng J.X."/>
            <person name="Dai P.F."/>
            <person name="Guo W.B."/>
            <person name="Han X.H."/>
            <person name="Huang E.J."/>
            <person name="Li L.F."/>
            <person name="Wei W."/>
            <person name="Gao Y.C."/>
            <person name="Liu J.Z."/>
            <person name="Shao H.Z."/>
            <person name="Wang X."/>
            <person name="Wang C.C."/>
            <person name="Yang T.C."/>
            <person name="Huo Q.B."/>
            <person name="Li W."/>
            <person name="Chen H.Y."/>
            <person name="Chen S.E."/>
            <person name="Zhou L.G."/>
            <person name="Ni X.B."/>
            <person name="Tian J.H."/>
            <person name="Sheng Y."/>
            <person name="Liu T."/>
            <person name="Pan Y.S."/>
            <person name="Xia L.Y."/>
            <person name="Li J."/>
            <person name="Zhao F."/>
            <person name="Cao W.C."/>
        </authorList>
    </citation>
    <scope>NUCLEOTIDE SEQUENCE</scope>
    <source>
        <strain evidence="2">Rsan-2018</strain>
    </source>
</reference>
<evidence type="ECO:0000313" key="3">
    <source>
        <dbReference type="Proteomes" id="UP000821837"/>
    </source>
</evidence>
<name>A0A9D4SRI1_RHISA</name>
<sequence length="407" mass="44506">MAIRENIGLTQDLIKRLTSYYGLALRSNTDVEDMKKAVMATFHNVSSTDAEPHQELCPSGARSWCRHRAAEAEGKPQLPHTYNLPNKVVEALRPVYQRLSDPQLQALDGSNDSGSQMYPIVAAYYIEESRNMESRLLCLQELHREATGREIGNLVLDALKSRAEDFETRANAVAIAGKVSDQIAGAVAALGQILFEGAKKRAAPKLSGSYQIPKAAAALADVRDEVQRDHQKQKEPRGKMDATPAKKVKPSSESTGRASLTCEERAPQIHLLQSLLVQFLRDLLARFVNPSAIKACSLPLEVPYQDLKNQKANEDLFLGSRTLSVVEGLRAIEKHAGFTTKHLPTASTPLSDESSILPALSPSASPRYFHASASTENYSLILGGCNGSREAILEPFAYGLFQPLDST</sequence>
<gene>
    <name evidence="2" type="ORF">HPB52_005608</name>
</gene>
<dbReference type="AlphaFoldDB" id="A0A9D4SRI1"/>